<keyword evidence="2" id="KW-1185">Reference proteome</keyword>
<gene>
    <name evidence="1" type="ORF">RHEph04_gp036</name>
</gene>
<proteinExistence type="predicted"/>
<sequence length="353" mass="36795">MVDVKQRIDQLPTTLLPSLQHAFPAMKDGLTVQLKVQQIIDLLVNGAPTALDTWLELVGAIEDDQSAIAGINTALANRLRFDAAQALTALQKAQAITNLGASNLSPDFIQGMLLSNDGGNPNTHINVATGFCKSGGILLTNNATLTKRLDQNWAAGTGSGGLDTGVKGNNGTYFLYALQKTSDGSFDWVYSTSATVAGVNTTLLAGYTVIMCLGVALTDGSGNIRQFTMNSGDEYVWGPPIKDAVSLGVSATSALIALTVPNGVKVKANLRFYYSSASTTAALLLSDPSQGTLTAGLGNDGANVGSVQVASSYAVGADEIWTNTARQIRGVAGASGNLWIWTDGFIFPCKRIG</sequence>
<reference evidence="1 2" key="1">
    <citation type="journal article" date="2013" name="Appl. Environ. Microbiol.">
        <title>Narrow Host-Range Bacteriophages that Infect Rhizobium etli associate with Distinct Genomic Types.</title>
        <authorList>
            <person name="Santamaria R.I."/>
            <person name="Bustos P."/>
            <person name="Sepulveda-Robles O."/>
            <person name="Lozano L."/>
            <person name="Rodriguez C."/>
            <person name="Fernandez J.L."/>
            <person name="Juarez S."/>
            <person name="Kameyama L."/>
            <person name="Guarneros G."/>
            <person name="Davila G."/>
            <person name="Gonzalez V."/>
        </authorList>
    </citation>
    <scope>NUCLEOTIDE SEQUENCE [LARGE SCALE GENOMIC DNA]</scope>
</reference>
<evidence type="ECO:0008006" key="3">
    <source>
        <dbReference type="Google" id="ProtNLM"/>
    </source>
</evidence>
<protein>
    <recommendedName>
        <fullName evidence="3">Tail fiber protein</fullName>
    </recommendedName>
</protein>
<evidence type="ECO:0000313" key="1">
    <source>
        <dbReference type="EMBL" id="AGC35722.1"/>
    </source>
</evidence>
<accession>L7TMF7</accession>
<evidence type="ECO:0000313" key="2">
    <source>
        <dbReference type="Proteomes" id="UP000011153"/>
    </source>
</evidence>
<name>L7TMF7_9CAUD</name>
<organism evidence="1 2">
    <name type="scientific">Rhizobium phage RHEph04</name>
    <dbReference type="NCBI Taxonomy" id="1220604"/>
    <lineage>
        <taxon>Viruses</taxon>
        <taxon>Duplodnaviria</taxon>
        <taxon>Heunggongvirae</taxon>
        <taxon>Uroviricota</taxon>
        <taxon>Caudoviricetes</taxon>
        <taxon>Kleczkowskavirus</taxon>
        <taxon>Kleczkowskavirus RHEph4</taxon>
    </lineage>
</organism>
<dbReference type="EMBL" id="JX483876">
    <property type="protein sequence ID" value="AGC35722.1"/>
    <property type="molecule type" value="Genomic_DNA"/>
</dbReference>
<dbReference type="Proteomes" id="UP000011153">
    <property type="component" value="Segment"/>
</dbReference>